<comment type="caution">
    <text evidence="1">The sequence shown here is derived from an EMBL/GenBank/DDBJ whole genome shotgun (WGS) entry which is preliminary data.</text>
</comment>
<reference evidence="1" key="1">
    <citation type="submission" date="2021-08" db="EMBL/GenBank/DDBJ databases">
        <title>The first chromosome-level gecko genome reveals the dynamic sex chromosomes of Neotropical dwarf geckos (Sphaerodactylidae: Sphaerodactylus).</title>
        <authorList>
            <person name="Pinto B.J."/>
            <person name="Keating S.E."/>
            <person name="Gamble T."/>
        </authorList>
    </citation>
    <scope>NUCLEOTIDE SEQUENCE</scope>
    <source>
        <strain evidence="1">TG3544</strain>
    </source>
</reference>
<gene>
    <name evidence="1" type="ORF">K3G42_010264</name>
</gene>
<dbReference type="EMBL" id="CM037621">
    <property type="protein sequence ID" value="KAH8001529.1"/>
    <property type="molecule type" value="Genomic_DNA"/>
</dbReference>
<keyword evidence="2" id="KW-1185">Reference proteome</keyword>
<protein>
    <submittedName>
        <fullName evidence="1">Uncharacterized protein</fullName>
    </submittedName>
</protein>
<evidence type="ECO:0000313" key="1">
    <source>
        <dbReference type="EMBL" id="KAH8001529.1"/>
    </source>
</evidence>
<dbReference type="Proteomes" id="UP000827872">
    <property type="component" value="Linkage Group LG08"/>
</dbReference>
<name>A0ACB8F7Y2_9SAUR</name>
<accession>A0ACB8F7Y2</accession>
<evidence type="ECO:0000313" key="2">
    <source>
        <dbReference type="Proteomes" id="UP000827872"/>
    </source>
</evidence>
<sequence>MVDGVGVGGSTREICCRNPVAAGTVLVAMATKGKLHNLSLRENTFLSPQFSMLSVFRTHCYVLGTTWNLLNGSLLTFVVHLAYIPRMFLNFSASIIGYLTL</sequence>
<proteinExistence type="predicted"/>
<organism evidence="1 2">
    <name type="scientific">Sphaerodactylus townsendi</name>
    <dbReference type="NCBI Taxonomy" id="933632"/>
    <lineage>
        <taxon>Eukaryota</taxon>
        <taxon>Metazoa</taxon>
        <taxon>Chordata</taxon>
        <taxon>Craniata</taxon>
        <taxon>Vertebrata</taxon>
        <taxon>Euteleostomi</taxon>
        <taxon>Lepidosauria</taxon>
        <taxon>Squamata</taxon>
        <taxon>Bifurcata</taxon>
        <taxon>Gekkota</taxon>
        <taxon>Sphaerodactylidae</taxon>
        <taxon>Sphaerodactylus</taxon>
    </lineage>
</organism>